<sequence>MFRLISMLLVVTALTALNGCTVQGVRVEGLQYTPGKTAIVDDDVSASYDDTRRYFSAYIDSVNGQSMPSFQLTGHGYAAVSSVELPANEELKLGFTCHDQVDGQDVWSMYNELRVTLSSGKCYELYGSRGTMFRTRFIEVPIHHRFDSKYEHFNRNHKKTRVRRIVTALPDFRPYCPTIQLREVPCTSVLKSTNSEITDQ</sequence>
<dbReference type="AlphaFoldDB" id="A0A0C1WAB7"/>
<accession>A0A0C1WAB7</accession>
<dbReference type="Proteomes" id="UP000031586">
    <property type="component" value="Unassembled WGS sequence"/>
</dbReference>
<evidence type="ECO:0008006" key="4">
    <source>
        <dbReference type="Google" id="ProtNLM"/>
    </source>
</evidence>
<evidence type="ECO:0000313" key="2">
    <source>
        <dbReference type="EMBL" id="KIF53252.1"/>
    </source>
</evidence>
<evidence type="ECO:0000256" key="1">
    <source>
        <dbReference type="SAM" id="SignalP"/>
    </source>
</evidence>
<organism evidence="2 3">
    <name type="scientific">Vibrio owensii CAIM 1854 = LMG 25443</name>
    <dbReference type="NCBI Taxonomy" id="1229493"/>
    <lineage>
        <taxon>Bacteria</taxon>
        <taxon>Pseudomonadati</taxon>
        <taxon>Pseudomonadota</taxon>
        <taxon>Gammaproteobacteria</taxon>
        <taxon>Vibrionales</taxon>
        <taxon>Vibrionaceae</taxon>
        <taxon>Vibrio</taxon>
    </lineage>
</organism>
<keyword evidence="1" id="KW-0732">Signal</keyword>
<proteinExistence type="predicted"/>
<feature type="chain" id="PRO_5002141162" description="Lipoprotein" evidence="1">
    <location>
        <begin position="19"/>
        <end position="200"/>
    </location>
</feature>
<gene>
    <name evidence="2" type="ORF">H735_10010</name>
</gene>
<feature type="signal peptide" evidence="1">
    <location>
        <begin position="1"/>
        <end position="18"/>
    </location>
</feature>
<dbReference type="PATRIC" id="fig|1229493.5.peg.1087"/>
<dbReference type="EMBL" id="JPRD01000015">
    <property type="protein sequence ID" value="KIF53252.1"/>
    <property type="molecule type" value="Genomic_DNA"/>
</dbReference>
<evidence type="ECO:0000313" key="3">
    <source>
        <dbReference type="Proteomes" id="UP000031586"/>
    </source>
</evidence>
<reference evidence="2 3" key="1">
    <citation type="submission" date="2014-07" db="EMBL/GenBank/DDBJ databases">
        <title>Unique and conserved regions in Vibrio harveyi and related species in comparison with the shrimp pathogen Vibrio harveyi CAIM 1792.</title>
        <authorList>
            <person name="Espinoza-Valles I."/>
            <person name="Vora G."/>
            <person name="Leekitcharoenphon P."/>
            <person name="Ussery D."/>
            <person name="Hoj L."/>
            <person name="Gomez-Gil B."/>
        </authorList>
    </citation>
    <scope>NUCLEOTIDE SEQUENCE [LARGE SCALE GENOMIC DNA]</scope>
    <source>
        <strain evidence="3">CAIM 1854 / LMG 25443</strain>
    </source>
</reference>
<name>A0A0C1WAB7_9VIBR</name>
<comment type="caution">
    <text evidence="2">The sequence shown here is derived from an EMBL/GenBank/DDBJ whole genome shotgun (WGS) entry which is preliminary data.</text>
</comment>
<protein>
    <recommendedName>
        <fullName evidence="4">Lipoprotein</fullName>
    </recommendedName>
</protein>